<dbReference type="InterPro" id="IPR021136">
    <property type="entry name" value="Flagellar_hook_control-like_C"/>
</dbReference>
<evidence type="ECO:0000256" key="4">
    <source>
        <dbReference type="SAM" id="MobiDB-lite"/>
    </source>
</evidence>
<feature type="region of interest" description="Disordered" evidence="4">
    <location>
        <begin position="146"/>
        <end position="165"/>
    </location>
</feature>
<dbReference type="EMBL" id="JRXF01000027">
    <property type="protein sequence ID" value="KOC90984.1"/>
    <property type="molecule type" value="Genomic_DNA"/>
</dbReference>
<feature type="compositionally biased region" description="Polar residues" evidence="4">
    <location>
        <begin position="209"/>
        <end position="222"/>
    </location>
</feature>
<dbReference type="PANTHER" id="PTHR37533">
    <property type="entry name" value="FLAGELLAR HOOK-LENGTH CONTROL PROTEIN"/>
    <property type="match status" value="1"/>
</dbReference>
<accession>A0A0L7SZX8</accession>
<evidence type="ECO:0000259" key="5">
    <source>
        <dbReference type="Pfam" id="PF02120"/>
    </source>
</evidence>
<feature type="compositionally biased region" description="Polar residues" evidence="4">
    <location>
        <begin position="340"/>
        <end position="353"/>
    </location>
</feature>
<feature type="region of interest" description="Disordered" evidence="4">
    <location>
        <begin position="201"/>
        <end position="222"/>
    </location>
</feature>
<gene>
    <name evidence="6" type="ORF">NG42_15135</name>
    <name evidence="7" type="ORF">NG43_16325</name>
</gene>
<dbReference type="STRING" id="1560201.NG42_15135"/>
<dbReference type="Proteomes" id="UP000036851">
    <property type="component" value="Unassembled WGS sequence"/>
</dbReference>
<dbReference type="PRINTS" id="PR01007">
    <property type="entry name" value="FLGHOOKFLIK"/>
</dbReference>
<comment type="function">
    <text evidence="1">Controls the length of the flagellar hook.</text>
</comment>
<proteinExistence type="inferred from homology"/>
<dbReference type="Pfam" id="PF02120">
    <property type="entry name" value="Flg_hook"/>
    <property type="match status" value="1"/>
</dbReference>
<feature type="domain" description="Flagellar hook-length control protein-like C-terminal" evidence="5">
    <location>
        <begin position="260"/>
        <end position="339"/>
    </location>
</feature>
<protein>
    <recommendedName>
        <fullName evidence="5">Flagellar hook-length control protein-like C-terminal domain-containing protein</fullName>
    </recommendedName>
</protein>
<evidence type="ECO:0000256" key="2">
    <source>
        <dbReference type="ARBA" id="ARBA00009149"/>
    </source>
</evidence>
<sequence>MITLPTLPTAVTADNSVELSAAGDHSSASGTMPQAFLTLLGNHLLTLAQQSGSVSGETAELPAQPSANDKSLPASELSALLAALDKPEALNALLQTEKVKGQPESADDKEKLQPADLSDSDKQALQALFAMLPQTPVQPVISTVKNSDLSGATDSDNANGSKQNGLNAILSSLNSHSTTEQPATESRASLSASSAFQQALSSVSKDDTGANQSATSPLTPTLSAASAPLTPVANASVMAPATPQLNSQLGSPEWQQALSQQVVMFSRNGQQNAELHLHPQDLGSIQISLKLDNDQAQLNMVSGHSQVRAALEAAMPQLRTALAESGINLAQSNVSSDAFAQSHSFGGQQQSRSDGNNNFADARDNDNEITPIVVPAVLQARAIGSSAVDIFA</sequence>
<dbReference type="InterPro" id="IPR052563">
    <property type="entry name" value="FliK"/>
</dbReference>
<dbReference type="EMBL" id="JRXE01000021">
    <property type="protein sequence ID" value="KOC88749.1"/>
    <property type="molecule type" value="Genomic_DNA"/>
</dbReference>
<keyword evidence="9" id="KW-1185">Reference proteome</keyword>
<dbReference type="InterPro" id="IPR001635">
    <property type="entry name" value="Flag_hook_Flik"/>
</dbReference>
<dbReference type="AlphaFoldDB" id="A0A0L7SZX8"/>
<dbReference type="PANTHER" id="PTHR37533:SF2">
    <property type="entry name" value="FLAGELLAR HOOK-LENGTH CONTROL PROTEIN"/>
    <property type="match status" value="1"/>
</dbReference>
<dbReference type="RefSeq" id="WP_052900408.1">
    <property type="nucleotide sequence ID" value="NZ_JRXE01000021.1"/>
</dbReference>
<dbReference type="Proteomes" id="UP000037088">
    <property type="component" value="Unassembled WGS sequence"/>
</dbReference>
<dbReference type="CDD" id="cd17470">
    <property type="entry name" value="T3SS_Flik_C"/>
    <property type="match status" value="1"/>
</dbReference>
<feature type="region of interest" description="Disordered" evidence="4">
    <location>
        <begin position="97"/>
        <end position="119"/>
    </location>
</feature>
<dbReference type="GO" id="GO:0044780">
    <property type="term" value="P:bacterial-type flagellum assembly"/>
    <property type="evidence" value="ECO:0007669"/>
    <property type="project" value="InterPro"/>
</dbReference>
<evidence type="ECO:0000313" key="9">
    <source>
        <dbReference type="Proteomes" id="UP000037088"/>
    </source>
</evidence>
<dbReference type="Gene3D" id="3.30.750.140">
    <property type="match status" value="1"/>
</dbReference>
<evidence type="ECO:0000313" key="6">
    <source>
        <dbReference type="EMBL" id="KOC88749.1"/>
    </source>
</evidence>
<dbReference type="GO" id="GO:0009424">
    <property type="term" value="C:bacterial-type flagellum hook"/>
    <property type="evidence" value="ECO:0007669"/>
    <property type="project" value="InterPro"/>
</dbReference>
<feature type="region of interest" description="Disordered" evidence="4">
    <location>
        <begin position="340"/>
        <end position="364"/>
    </location>
</feature>
<organism evidence="6 9">
    <name type="scientific">Winslowiella iniecta</name>
    <dbReference type="NCBI Taxonomy" id="1560201"/>
    <lineage>
        <taxon>Bacteria</taxon>
        <taxon>Pseudomonadati</taxon>
        <taxon>Pseudomonadota</taxon>
        <taxon>Gammaproteobacteria</taxon>
        <taxon>Enterobacterales</taxon>
        <taxon>Erwiniaceae</taxon>
        <taxon>Winslowiella</taxon>
    </lineage>
</organism>
<reference evidence="8 9" key="1">
    <citation type="journal article" date="2015" name="Int. J. Syst. Evol. Microbiol.">
        <title>Erwinia iniecta sp. nov., isolated from Russian wheat aphids (Diuraphis noxia).</title>
        <authorList>
            <person name="Campillo T."/>
            <person name="Luna E."/>
            <person name="Portier P."/>
            <person name="Fischer-Le Saux M."/>
            <person name="Lapitan N."/>
            <person name="Tisserat N.A."/>
            <person name="Leach J.E."/>
        </authorList>
    </citation>
    <scope>NUCLEOTIDE SEQUENCE [LARGE SCALE GENOMIC DNA]</scope>
    <source>
        <strain evidence="6 9">B120</strain>
        <strain evidence="7 8">B149</strain>
    </source>
</reference>
<evidence type="ECO:0000313" key="7">
    <source>
        <dbReference type="EMBL" id="KOC90984.1"/>
    </source>
</evidence>
<feature type="compositionally biased region" description="Basic and acidic residues" evidence="4">
    <location>
        <begin position="97"/>
        <end position="113"/>
    </location>
</feature>
<comment type="similarity">
    <text evidence="2">Belongs to the FliK family.</text>
</comment>
<keyword evidence="3" id="KW-1005">Bacterial flagellum biogenesis</keyword>
<evidence type="ECO:0000313" key="8">
    <source>
        <dbReference type="Proteomes" id="UP000036851"/>
    </source>
</evidence>
<comment type="caution">
    <text evidence="6">The sequence shown here is derived from an EMBL/GenBank/DDBJ whole genome shotgun (WGS) entry which is preliminary data.</text>
</comment>
<name>A0A0L7SZX8_9GAMM</name>
<dbReference type="PATRIC" id="fig|1560201.3.peg.3214"/>
<evidence type="ECO:0000256" key="1">
    <source>
        <dbReference type="ARBA" id="ARBA00003944"/>
    </source>
</evidence>
<evidence type="ECO:0000256" key="3">
    <source>
        <dbReference type="ARBA" id="ARBA00022795"/>
    </source>
</evidence>
<dbReference type="InterPro" id="IPR038610">
    <property type="entry name" value="FliK-like_C_sf"/>
</dbReference>
<dbReference type="OrthoDB" id="1792985at2"/>